<dbReference type="Proteomes" id="UP000277212">
    <property type="component" value="Unassembled WGS sequence"/>
</dbReference>
<dbReference type="InterPro" id="IPR036047">
    <property type="entry name" value="F-box-like_dom_sf"/>
</dbReference>
<gene>
    <name evidence="3" type="ORF">CDV36_003591</name>
</gene>
<feature type="region of interest" description="Disordered" evidence="1">
    <location>
        <begin position="485"/>
        <end position="522"/>
    </location>
</feature>
<dbReference type="InterPro" id="IPR001810">
    <property type="entry name" value="F-box_dom"/>
</dbReference>
<dbReference type="AlphaFoldDB" id="A0A3M2SGN1"/>
<accession>A0A3M2SGN1</accession>
<dbReference type="SUPFAM" id="SSF81383">
    <property type="entry name" value="F-box domain"/>
    <property type="match status" value="1"/>
</dbReference>
<evidence type="ECO:0000313" key="4">
    <source>
        <dbReference type="Proteomes" id="UP000277212"/>
    </source>
</evidence>
<evidence type="ECO:0000313" key="3">
    <source>
        <dbReference type="EMBL" id="RMJ16720.1"/>
    </source>
</evidence>
<name>A0A3M2SGN1_9HYPO</name>
<organism evidence="3 4">
    <name type="scientific">Fusarium kuroshium</name>
    <dbReference type="NCBI Taxonomy" id="2010991"/>
    <lineage>
        <taxon>Eukaryota</taxon>
        <taxon>Fungi</taxon>
        <taxon>Dikarya</taxon>
        <taxon>Ascomycota</taxon>
        <taxon>Pezizomycotina</taxon>
        <taxon>Sordariomycetes</taxon>
        <taxon>Hypocreomycetidae</taxon>
        <taxon>Hypocreales</taxon>
        <taxon>Nectriaceae</taxon>
        <taxon>Fusarium</taxon>
        <taxon>Fusarium solani species complex</taxon>
    </lineage>
</organism>
<protein>
    <recommendedName>
        <fullName evidence="2">F-box domain-containing protein</fullName>
    </recommendedName>
</protein>
<feature type="compositionally biased region" description="Polar residues" evidence="1">
    <location>
        <begin position="19"/>
        <end position="28"/>
    </location>
</feature>
<feature type="region of interest" description="Disordered" evidence="1">
    <location>
        <begin position="1"/>
        <end position="29"/>
    </location>
</feature>
<dbReference type="SUPFAM" id="SSF52047">
    <property type="entry name" value="RNI-like"/>
    <property type="match status" value="1"/>
</dbReference>
<dbReference type="PROSITE" id="PS50181">
    <property type="entry name" value="FBOX"/>
    <property type="match status" value="1"/>
</dbReference>
<dbReference type="STRING" id="2010991.A0A3M2SGN1"/>
<dbReference type="InterPro" id="IPR032675">
    <property type="entry name" value="LRR_dom_sf"/>
</dbReference>
<feature type="region of interest" description="Disordered" evidence="1">
    <location>
        <begin position="312"/>
        <end position="364"/>
    </location>
</feature>
<evidence type="ECO:0000259" key="2">
    <source>
        <dbReference type="PROSITE" id="PS50181"/>
    </source>
</evidence>
<feature type="compositionally biased region" description="Pro residues" evidence="1">
    <location>
        <begin position="341"/>
        <end position="363"/>
    </location>
</feature>
<feature type="compositionally biased region" description="Acidic residues" evidence="1">
    <location>
        <begin position="491"/>
        <end position="522"/>
    </location>
</feature>
<reference evidence="3 4" key="1">
    <citation type="submission" date="2017-06" db="EMBL/GenBank/DDBJ databases">
        <title>Comparative genomic analysis of Ambrosia Fusariam Clade fungi.</title>
        <authorList>
            <person name="Stajich J.E."/>
            <person name="Carrillo J."/>
            <person name="Kijimoto T."/>
            <person name="Eskalen A."/>
            <person name="O'Donnell K."/>
            <person name="Kasson M."/>
        </authorList>
    </citation>
    <scope>NUCLEOTIDE SEQUENCE [LARGE SCALE GENOMIC DNA]</scope>
    <source>
        <strain evidence="3">UCR3666</strain>
    </source>
</reference>
<sequence length="522" mass="58123">MSASPKTHLAMADPDTVMTDGSASTTLDPATAGSPIQKIPLEVLLRITYFLNTPELGKARLLCRSIEQALYTSFTNEFFTRKQFMISEESLQALIDISKSRLSRHLRKVHIGLDRFPQVPHIHGNDPRSLRLAEHYAGQFTLLSSGYHREMLAEAFRNLKHLEDVVFRDFNSTRRTRDGPYRQWTSYGSTTAYNETGTRPNQTTWGPEITVAYGSTVFSSVLFALGQAGARPKGIEYMSRSRNHLRDLAFNLPSYMEASVFPVLSNLEKLHLDVYLTGDDGFSAYPSATFSDAKLRKFLLQLTNVKHLRINETQGSDTGPGALLGWLGQTSTSSTSGTSPNPAPPASSAPTAIPPPGPPPPSFPLLEELNLGMMSVSPSRVLEALAKFAPTLQRLEMHKVILTRRLPKDSTGPPPKVSFWTKFLERLKDVPNLDLHHIKISCPQQQWVSRPAKSPVNFQADNKNAIEYTGPDWKHYVGEMIPKVVVHYTPDEGDPDSDSDDGSHDEDDEDDDGEEDEDEEET</sequence>
<dbReference type="OrthoDB" id="5279008at2759"/>
<feature type="compositionally biased region" description="Low complexity" evidence="1">
    <location>
        <begin position="330"/>
        <end position="340"/>
    </location>
</feature>
<proteinExistence type="predicted"/>
<feature type="domain" description="F-box" evidence="2">
    <location>
        <begin position="33"/>
        <end position="82"/>
    </location>
</feature>
<dbReference type="EMBL" id="NKUJ01000043">
    <property type="protein sequence ID" value="RMJ16720.1"/>
    <property type="molecule type" value="Genomic_DNA"/>
</dbReference>
<comment type="caution">
    <text evidence="3">The sequence shown here is derived from an EMBL/GenBank/DDBJ whole genome shotgun (WGS) entry which is preliminary data.</text>
</comment>
<evidence type="ECO:0000256" key="1">
    <source>
        <dbReference type="SAM" id="MobiDB-lite"/>
    </source>
</evidence>
<keyword evidence="4" id="KW-1185">Reference proteome</keyword>
<dbReference type="Gene3D" id="3.80.10.10">
    <property type="entry name" value="Ribonuclease Inhibitor"/>
    <property type="match status" value="1"/>
</dbReference>